<proteinExistence type="predicted"/>
<sequence>MKSLTDIPVATQLSEQKSLFADVKLDDTDSVEITTQKGMHSDIYITADLHIREAFEIYLLGLSKEQLISNINQNHLLVDDKLEIPSAWKARSPQASRSKDDEALVLLRSNFYLVLKKNYSLMYLSSQDFLKLNKC</sequence>
<dbReference type="AlphaFoldDB" id="A0A939NG52"/>
<gene>
    <name evidence="1" type="ORF">J4727_00425</name>
</gene>
<comment type="caution">
    <text evidence="1">The sequence shown here is derived from an EMBL/GenBank/DDBJ whole genome shotgun (WGS) entry which is preliminary data.</text>
</comment>
<dbReference type="Proteomes" id="UP000664477">
    <property type="component" value="Unassembled WGS sequence"/>
</dbReference>
<reference evidence="1" key="1">
    <citation type="submission" date="2021-03" db="EMBL/GenBank/DDBJ databases">
        <title>Molecular epidemiology and mechanisms of colistin and carbapenem resistance in Enterobacteriaceae from clinical isolates, the environment and porcine samples in Pretoria, South Africa.</title>
        <authorList>
            <person name="Bogoshi D."/>
            <person name="Mbelle N.M."/>
            <person name="Naidoo V."/>
            <person name="Osei Sekyere J."/>
        </authorList>
    </citation>
    <scope>NUCLEOTIDE SEQUENCE</scope>
    <source>
        <strain evidence="1">C052</strain>
    </source>
</reference>
<name>A0A939NG52_PRORE</name>
<evidence type="ECO:0000313" key="1">
    <source>
        <dbReference type="EMBL" id="MBO1915682.1"/>
    </source>
</evidence>
<protein>
    <submittedName>
        <fullName evidence="1">Uncharacterized protein</fullName>
    </submittedName>
</protein>
<accession>A0A939NG52</accession>
<organism evidence="1 2">
    <name type="scientific">Providencia rettgeri</name>
    <dbReference type="NCBI Taxonomy" id="587"/>
    <lineage>
        <taxon>Bacteria</taxon>
        <taxon>Pseudomonadati</taxon>
        <taxon>Pseudomonadota</taxon>
        <taxon>Gammaproteobacteria</taxon>
        <taxon>Enterobacterales</taxon>
        <taxon>Morganellaceae</taxon>
        <taxon>Providencia</taxon>
    </lineage>
</organism>
<evidence type="ECO:0000313" key="2">
    <source>
        <dbReference type="Proteomes" id="UP000664477"/>
    </source>
</evidence>
<dbReference type="EMBL" id="JAGETQ010000001">
    <property type="protein sequence ID" value="MBO1915682.1"/>
    <property type="molecule type" value="Genomic_DNA"/>
</dbReference>